<reference evidence="2 3" key="1">
    <citation type="journal article" date="2022" name="Nat. Plants">
        <title>Genomes of leafy and leafless Platanthera orchids illuminate the evolution of mycoheterotrophy.</title>
        <authorList>
            <person name="Li M.H."/>
            <person name="Liu K.W."/>
            <person name="Li Z."/>
            <person name="Lu H.C."/>
            <person name="Ye Q.L."/>
            <person name="Zhang D."/>
            <person name="Wang J.Y."/>
            <person name="Li Y.F."/>
            <person name="Zhong Z.M."/>
            <person name="Liu X."/>
            <person name="Yu X."/>
            <person name="Liu D.K."/>
            <person name="Tu X.D."/>
            <person name="Liu B."/>
            <person name="Hao Y."/>
            <person name="Liao X.Y."/>
            <person name="Jiang Y.T."/>
            <person name="Sun W.H."/>
            <person name="Chen J."/>
            <person name="Chen Y.Q."/>
            <person name="Ai Y."/>
            <person name="Zhai J.W."/>
            <person name="Wu S.S."/>
            <person name="Zhou Z."/>
            <person name="Hsiao Y.Y."/>
            <person name="Wu W.L."/>
            <person name="Chen Y.Y."/>
            <person name="Lin Y.F."/>
            <person name="Hsu J.L."/>
            <person name="Li C.Y."/>
            <person name="Wang Z.W."/>
            <person name="Zhao X."/>
            <person name="Zhong W.Y."/>
            <person name="Ma X.K."/>
            <person name="Ma L."/>
            <person name="Huang J."/>
            <person name="Chen G.Z."/>
            <person name="Huang M.Z."/>
            <person name="Huang L."/>
            <person name="Peng D.H."/>
            <person name="Luo Y.B."/>
            <person name="Zou S.Q."/>
            <person name="Chen S.P."/>
            <person name="Lan S."/>
            <person name="Tsai W.C."/>
            <person name="Van de Peer Y."/>
            <person name="Liu Z.J."/>
        </authorList>
    </citation>
    <scope>NUCLEOTIDE SEQUENCE [LARGE SCALE GENOMIC DNA]</scope>
    <source>
        <strain evidence="2">Lor288</strain>
    </source>
</reference>
<evidence type="ECO:0000256" key="1">
    <source>
        <dbReference type="SAM" id="Phobius"/>
    </source>
</evidence>
<organism evidence="2 3">
    <name type="scientific">Platanthera guangdongensis</name>
    <dbReference type="NCBI Taxonomy" id="2320717"/>
    <lineage>
        <taxon>Eukaryota</taxon>
        <taxon>Viridiplantae</taxon>
        <taxon>Streptophyta</taxon>
        <taxon>Embryophyta</taxon>
        <taxon>Tracheophyta</taxon>
        <taxon>Spermatophyta</taxon>
        <taxon>Magnoliopsida</taxon>
        <taxon>Liliopsida</taxon>
        <taxon>Asparagales</taxon>
        <taxon>Orchidaceae</taxon>
        <taxon>Orchidoideae</taxon>
        <taxon>Orchideae</taxon>
        <taxon>Orchidinae</taxon>
        <taxon>Platanthera</taxon>
    </lineage>
</organism>
<proteinExistence type="predicted"/>
<keyword evidence="1" id="KW-1133">Transmembrane helix</keyword>
<keyword evidence="1" id="KW-0812">Transmembrane</keyword>
<sequence>MEAHGPCRDGWMYPSNWKAIHGFWNMRGMYYSTIVLVFSLGMLEFLRQRTMNVLPDLPEK</sequence>
<dbReference type="Proteomes" id="UP001412067">
    <property type="component" value="Unassembled WGS sequence"/>
</dbReference>
<protein>
    <submittedName>
        <fullName evidence="2">Uncharacterized protein</fullName>
    </submittedName>
</protein>
<accession>A0ABR2MTD0</accession>
<keyword evidence="3" id="KW-1185">Reference proteome</keyword>
<dbReference type="EMBL" id="JBBWWR010000005">
    <property type="protein sequence ID" value="KAK8967472.1"/>
    <property type="molecule type" value="Genomic_DNA"/>
</dbReference>
<feature type="transmembrane region" description="Helical" evidence="1">
    <location>
        <begin position="28"/>
        <end position="46"/>
    </location>
</feature>
<gene>
    <name evidence="2" type="ORF">KSP40_PGU005171</name>
</gene>
<keyword evidence="1" id="KW-0472">Membrane</keyword>
<evidence type="ECO:0000313" key="2">
    <source>
        <dbReference type="EMBL" id="KAK8967472.1"/>
    </source>
</evidence>
<comment type="caution">
    <text evidence="2">The sequence shown here is derived from an EMBL/GenBank/DDBJ whole genome shotgun (WGS) entry which is preliminary data.</text>
</comment>
<evidence type="ECO:0000313" key="3">
    <source>
        <dbReference type="Proteomes" id="UP001412067"/>
    </source>
</evidence>
<name>A0ABR2MTD0_9ASPA</name>